<protein>
    <submittedName>
        <fullName evidence="1">Uncharacterized protein</fullName>
    </submittedName>
</protein>
<name>A0ACC2Z1L9_9PEZI</name>
<evidence type="ECO:0000313" key="1">
    <source>
        <dbReference type="EMBL" id="KAJ9641138.1"/>
    </source>
</evidence>
<reference evidence="1" key="1">
    <citation type="submission" date="2022-10" db="EMBL/GenBank/DDBJ databases">
        <title>Culturing micro-colonial fungi from biological soil crusts in the Mojave desert and describing Neophaeococcomyces mojavensis, and introducing the new genera and species Taxawa tesnikishii.</title>
        <authorList>
            <person name="Kurbessoian T."/>
            <person name="Stajich J.E."/>
        </authorList>
    </citation>
    <scope>NUCLEOTIDE SEQUENCE</scope>
    <source>
        <strain evidence="1">JES_115</strain>
    </source>
</reference>
<sequence length="421" mass="47464">MVAKKLIVLCDGTWCGPETGTESNIHRLAWMMGIDPTAKTVTHDFGNVQVGYFKGVGLSGSFMSYLWDGAFASNREKDCNEVYDYIVQNFTKEHEIWMFGLSRGAYTVRSVAGMINNCGIVQETTSPVIKQIYKLYRSPYAVNEPNSPEMQRFREQVSYDVQTPVKFMGLFDTVGSLGIPRLNYDTGVGFEWPEFHDNKVSSVVEKWFPGAHYDIGRQEFQFLREGSNAVERFINRWGHTVSPNEPLSDLVLLWMLEGIKAEGGKAIITRDMKGKSKDIDTIIRDMRANITGLRTGDGDIYDDIPEYFPLGKLSFIPKIFVWAANKILPLSSSLATANKTFFGTTHRVIPDPGDPDNPGRAFVKNEVYDYTTGDRDLNDSVIRDTALCTRYKSETFENYTHYMTATGRNLDGSRIVALEPA</sequence>
<dbReference type="EMBL" id="JAPDRP010000016">
    <property type="protein sequence ID" value="KAJ9641138.1"/>
    <property type="molecule type" value="Genomic_DNA"/>
</dbReference>
<evidence type="ECO:0000313" key="2">
    <source>
        <dbReference type="Proteomes" id="UP001172680"/>
    </source>
</evidence>
<organism evidence="1 2">
    <name type="scientific">Coniosporium tulheliwenetii</name>
    <dbReference type="NCBI Taxonomy" id="3383036"/>
    <lineage>
        <taxon>Eukaryota</taxon>
        <taxon>Fungi</taxon>
        <taxon>Dikarya</taxon>
        <taxon>Ascomycota</taxon>
        <taxon>Pezizomycotina</taxon>
        <taxon>Dothideomycetes</taxon>
        <taxon>Dothideomycetes incertae sedis</taxon>
        <taxon>Coniosporium</taxon>
    </lineage>
</organism>
<comment type="caution">
    <text evidence="1">The sequence shown here is derived from an EMBL/GenBank/DDBJ whole genome shotgun (WGS) entry which is preliminary data.</text>
</comment>
<dbReference type="Proteomes" id="UP001172680">
    <property type="component" value="Unassembled WGS sequence"/>
</dbReference>
<keyword evidence="2" id="KW-1185">Reference proteome</keyword>
<accession>A0ACC2Z1L9</accession>
<gene>
    <name evidence="1" type="ORF">H2199_005806</name>
</gene>
<proteinExistence type="predicted"/>